<organism evidence="2 3">
    <name type="scientific">Methylomonas koyamae</name>
    <dbReference type="NCBI Taxonomy" id="702114"/>
    <lineage>
        <taxon>Bacteria</taxon>
        <taxon>Pseudomonadati</taxon>
        <taxon>Pseudomonadota</taxon>
        <taxon>Gammaproteobacteria</taxon>
        <taxon>Methylococcales</taxon>
        <taxon>Methylococcaceae</taxon>
        <taxon>Methylomonas</taxon>
    </lineage>
</organism>
<comment type="caution">
    <text evidence="2">The sequence shown here is derived from an EMBL/GenBank/DDBJ whole genome shotgun (WGS) entry which is preliminary data.</text>
</comment>
<dbReference type="EMBL" id="LUUJ01000084">
    <property type="protein sequence ID" value="OAI15117.1"/>
    <property type="molecule type" value="Genomic_DNA"/>
</dbReference>
<dbReference type="CDD" id="cd03801">
    <property type="entry name" value="GT4_PimA-like"/>
    <property type="match status" value="1"/>
</dbReference>
<gene>
    <name evidence="2" type="ORF">A1507_14525</name>
</gene>
<dbReference type="RefSeq" id="WP_064040878.1">
    <property type="nucleotide sequence ID" value="NZ_LUUJ01000084.1"/>
</dbReference>
<dbReference type="SUPFAM" id="SSF53756">
    <property type="entry name" value="UDP-Glycosyltransferase/glycogen phosphorylase"/>
    <property type="match status" value="1"/>
</dbReference>
<protein>
    <submittedName>
        <fullName evidence="2">Glycosyl transferase family 1</fullName>
    </submittedName>
</protein>
<accession>A0A177NAU6</accession>
<proteinExistence type="predicted"/>
<evidence type="ECO:0000313" key="2">
    <source>
        <dbReference type="EMBL" id="OAI15117.1"/>
    </source>
</evidence>
<sequence>MTIYYLCPEHNTPVGGVRVIYQHVDVLNRNGIPAYVVHSNPGFRVRWFENQTPIVYWRGSLIDRLHGKIKRRFQPDQVVELRIKGGKNSVINSEDIIAVPELYGPDLAWAYGKGIKKVVLNQNCYLTFNGYSLNKDRLISPYLDPDTLATLVNSKDGEDYLRHAFPQLLLHRFRLSIDPNTFYFQAEKKKQLCFSRIKNQQDAMQVINILKFRGVLEDFEIVPFINLPQAEVAKIYRESVIFLSFGYPEGFGLPAAEAMASGCVVIGFHGGGGREFFNPEFSYPIEQGDILSFAKTVEHAIKTYQKQPEILLEKGRLAAQFIRDTYSLELEEKEIVSAWRAILEKFHSV</sequence>
<dbReference type="InterPro" id="IPR001296">
    <property type="entry name" value="Glyco_trans_1"/>
</dbReference>
<dbReference type="Pfam" id="PF00534">
    <property type="entry name" value="Glycos_transf_1"/>
    <property type="match status" value="1"/>
</dbReference>
<feature type="domain" description="Glycosyl transferase family 1" evidence="1">
    <location>
        <begin position="207"/>
        <end position="308"/>
    </location>
</feature>
<name>A0A177NAU6_9GAMM</name>
<dbReference type="Gene3D" id="3.40.50.2000">
    <property type="entry name" value="Glycogen Phosphorylase B"/>
    <property type="match status" value="1"/>
</dbReference>
<keyword evidence="2" id="KW-0808">Transferase</keyword>
<dbReference type="OrthoDB" id="9801609at2"/>
<dbReference type="AlphaFoldDB" id="A0A177NAU6"/>
<dbReference type="Proteomes" id="UP000077857">
    <property type="component" value="Unassembled WGS sequence"/>
</dbReference>
<dbReference type="GO" id="GO:0016757">
    <property type="term" value="F:glycosyltransferase activity"/>
    <property type="evidence" value="ECO:0007669"/>
    <property type="project" value="InterPro"/>
</dbReference>
<evidence type="ECO:0000313" key="3">
    <source>
        <dbReference type="Proteomes" id="UP000077857"/>
    </source>
</evidence>
<reference evidence="2 3" key="1">
    <citation type="submission" date="2016-03" db="EMBL/GenBank/DDBJ databases">
        <authorList>
            <person name="Ploux O."/>
        </authorList>
    </citation>
    <scope>NUCLEOTIDE SEQUENCE [LARGE SCALE GENOMIC DNA]</scope>
    <source>
        <strain evidence="2 3">R-45378</strain>
    </source>
</reference>
<evidence type="ECO:0000259" key="1">
    <source>
        <dbReference type="Pfam" id="PF00534"/>
    </source>
</evidence>